<evidence type="ECO:0000313" key="3">
    <source>
        <dbReference type="Proteomes" id="UP000292423"/>
    </source>
</evidence>
<dbReference type="Proteomes" id="UP000292423">
    <property type="component" value="Unassembled WGS sequence"/>
</dbReference>
<evidence type="ECO:0000259" key="1">
    <source>
        <dbReference type="Pfam" id="PF07883"/>
    </source>
</evidence>
<dbReference type="InterPro" id="IPR014710">
    <property type="entry name" value="RmlC-like_jellyroll"/>
</dbReference>
<dbReference type="InterPro" id="IPR011051">
    <property type="entry name" value="RmlC_Cupin_sf"/>
</dbReference>
<evidence type="ECO:0000313" key="2">
    <source>
        <dbReference type="EMBL" id="RZU47055.1"/>
    </source>
</evidence>
<organism evidence="2 3">
    <name type="scientific">Fluviicoccus keumensis</name>
    <dbReference type="NCBI Taxonomy" id="1435465"/>
    <lineage>
        <taxon>Bacteria</taxon>
        <taxon>Pseudomonadati</taxon>
        <taxon>Pseudomonadota</taxon>
        <taxon>Gammaproteobacteria</taxon>
        <taxon>Moraxellales</taxon>
        <taxon>Moraxellaceae</taxon>
        <taxon>Fluviicoccus</taxon>
    </lineage>
</organism>
<dbReference type="Gene3D" id="2.60.120.10">
    <property type="entry name" value="Jelly Rolls"/>
    <property type="match status" value="1"/>
</dbReference>
<dbReference type="SUPFAM" id="SSF51182">
    <property type="entry name" value="RmlC-like cupins"/>
    <property type="match status" value="1"/>
</dbReference>
<reference evidence="2 3" key="1">
    <citation type="submission" date="2019-02" db="EMBL/GenBank/DDBJ databases">
        <title>Genomic Encyclopedia of Type Strains, Phase IV (KMG-IV): sequencing the most valuable type-strain genomes for metagenomic binning, comparative biology and taxonomic classification.</title>
        <authorList>
            <person name="Goeker M."/>
        </authorList>
    </citation>
    <scope>NUCLEOTIDE SEQUENCE [LARGE SCALE GENOMIC DNA]</scope>
    <source>
        <strain evidence="2 3">DSM 105135</strain>
    </source>
</reference>
<name>A0A4Q7ZAW4_9GAMM</name>
<accession>A0A4Q7ZAW4</accession>
<keyword evidence="3" id="KW-1185">Reference proteome</keyword>
<dbReference type="AlphaFoldDB" id="A0A4Q7ZAW4"/>
<comment type="caution">
    <text evidence="2">The sequence shown here is derived from an EMBL/GenBank/DDBJ whole genome shotgun (WGS) entry which is preliminary data.</text>
</comment>
<gene>
    <name evidence="2" type="ORF">EV700_1445</name>
</gene>
<protein>
    <submittedName>
        <fullName evidence="2">Cupin 2 domain-containing protein</fullName>
    </submittedName>
</protein>
<sequence>MRIGHLLEHAGNSEGESFQALVDRPGVRVERIVSSGMCPSPAGFWYEQAEAEWVMVVSGEARLRFQDGERVVHLRPGEWVDIAPGEKHRVDWTLPEGVTVWLAVFYA</sequence>
<dbReference type="EMBL" id="SHKX01000011">
    <property type="protein sequence ID" value="RZU47055.1"/>
    <property type="molecule type" value="Genomic_DNA"/>
</dbReference>
<dbReference type="OrthoDB" id="9798585at2"/>
<dbReference type="InterPro" id="IPR013096">
    <property type="entry name" value="Cupin_2"/>
</dbReference>
<dbReference type="Pfam" id="PF07883">
    <property type="entry name" value="Cupin_2"/>
    <property type="match status" value="1"/>
</dbReference>
<dbReference type="CDD" id="cd06981">
    <property type="entry name" value="cupin_reut_a1446"/>
    <property type="match status" value="1"/>
</dbReference>
<feature type="domain" description="Cupin type-2" evidence="1">
    <location>
        <begin position="48"/>
        <end position="105"/>
    </location>
</feature>
<proteinExistence type="predicted"/>
<dbReference type="RefSeq" id="WP_130412217.1">
    <property type="nucleotide sequence ID" value="NZ_SHKX01000011.1"/>
</dbReference>